<dbReference type="Pfam" id="PF01548">
    <property type="entry name" value="DEDD_Tnp_IS110"/>
    <property type="match status" value="1"/>
</dbReference>
<gene>
    <name evidence="3" type="ORF">DFR67_12664</name>
</gene>
<dbReference type="Pfam" id="PF02371">
    <property type="entry name" value="Transposase_20"/>
    <property type="match status" value="1"/>
</dbReference>
<evidence type="ECO:0000313" key="3">
    <source>
        <dbReference type="EMBL" id="PYE12056.1"/>
    </source>
</evidence>
<dbReference type="Proteomes" id="UP000247591">
    <property type="component" value="Unassembled WGS sequence"/>
</dbReference>
<protein>
    <submittedName>
        <fullName evidence="3">Transposase IS116/IS110/IS902 family protein</fullName>
    </submittedName>
</protein>
<keyword evidence="4" id="KW-1185">Reference proteome</keyword>
<feature type="domain" description="Transposase IS110-like N-terminal" evidence="1">
    <location>
        <begin position="5"/>
        <end position="162"/>
    </location>
</feature>
<name>A0A318RDS5_WILLI</name>
<evidence type="ECO:0000313" key="4">
    <source>
        <dbReference type="Proteomes" id="UP000247591"/>
    </source>
</evidence>
<proteinExistence type="predicted"/>
<dbReference type="GO" id="GO:0006313">
    <property type="term" value="P:DNA transposition"/>
    <property type="evidence" value="ECO:0007669"/>
    <property type="project" value="InterPro"/>
</dbReference>
<dbReference type="GO" id="GO:0004803">
    <property type="term" value="F:transposase activity"/>
    <property type="evidence" value="ECO:0007669"/>
    <property type="project" value="InterPro"/>
</dbReference>
<reference evidence="3 4" key="1">
    <citation type="submission" date="2018-06" db="EMBL/GenBank/DDBJ databases">
        <title>Genomic Encyclopedia of Type Strains, Phase IV (KMG-IV): sequencing the most valuable type-strain genomes for metagenomic binning, comparative biology and taxonomic classification.</title>
        <authorList>
            <person name="Goeker M."/>
        </authorList>
    </citation>
    <scope>NUCLEOTIDE SEQUENCE [LARGE SCALE GENOMIC DNA]</scope>
    <source>
        <strain evidence="3 4">DSM 45521</strain>
    </source>
</reference>
<dbReference type="PANTHER" id="PTHR33055">
    <property type="entry name" value="TRANSPOSASE FOR INSERTION SEQUENCE ELEMENT IS1111A"/>
    <property type="match status" value="1"/>
</dbReference>
<dbReference type="InterPro" id="IPR003346">
    <property type="entry name" value="Transposase_20"/>
</dbReference>
<dbReference type="GO" id="GO:0003677">
    <property type="term" value="F:DNA binding"/>
    <property type="evidence" value="ECO:0007669"/>
    <property type="project" value="InterPro"/>
</dbReference>
<dbReference type="OrthoDB" id="3188901at2"/>
<accession>A0A318RDS5</accession>
<dbReference type="RefSeq" id="WP_110472792.1">
    <property type="nucleotide sequence ID" value="NZ_QJSP01000026.1"/>
</dbReference>
<dbReference type="PANTHER" id="PTHR33055:SF3">
    <property type="entry name" value="PUTATIVE TRANSPOSASE FOR IS117-RELATED"/>
    <property type="match status" value="1"/>
</dbReference>
<dbReference type="NCBIfam" id="NF033542">
    <property type="entry name" value="transpos_IS110"/>
    <property type="match status" value="1"/>
</dbReference>
<dbReference type="AlphaFoldDB" id="A0A318RDS5"/>
<organism evidence="3 4">
    <name type="scientific">Williamsia limnetica</name>
    <dbReference type="NCBI Taxonomy" id="882452"/>
    <lineage>
        <taxon>Bacteria</taxon>
        <taxon>Bacillati</taxon>
        <taxon>Actinomycetota</taxon>
        <taxon>Actinomycetes</taxon>
        <taxon>Mycobacteriales</taxon>
        <taxon>Nocardiaceae</taxon>
        <taxon>Williamsia</taxon>
    </lineage>
</organism>
<evidence type="ECO:0000259" key="1">
    <source>
        <dbReference type="Pfam" id="PF01548"/>
    </source>
</evidence>
<dbReference type="EMBL" id="QJSP01000026">
    <property type="protein sequence ID" value="PYE12056.1"/>
    <property type="molecule type" value="Genomic_DNA"/>
</dbReference>
<feature type="domain" description="Transposase IS116/IS110/IS902 C-terminal" evidence="2">
    <location>
        <begin position="277"/>
        <end position="360"/>
    </location>
</feature>
<dbReference type="InterPro" id="IPR002525">
    <property type="entry name" value="Transp_IS110-like_N"/>
</dbReference>
<evidence type="ECO:0000259" key="2">
    <source>
        <dbReference type="Pfam" id="PF02371"/>
    </source>
</evidence>
<comment type="caution">
    <text evidence="3">The sequence shown here is derived from an EMBL/GenBank/DDBJ whole genome shotgun (WGS) entry which is preliminary data.</text>
</comment>
<sequence length="410" mass="44759">MEAFCGIDWASDHHDIAIVDDKGAVLAKERVANDAVGFARLLELFADAGDTADNLIPVAIETDHGLWVASLVETGRQVYAINPLAAARYRTRHSVSRAKADITDAIALANIVRTDRHAHRPIPVDTELAKAVRVLARAQQDAVWERSAIGNRIAALLGEFYPAALQMLALLIGGLTRADVRTILRRASTPAVALTLTPVKLRGLLVRAGRERYIAEHATALRAIFATAQLRQPELVEEAMGIHLIALLDQYEAVDQAARRLAEATSERFAEHPDAAVIVSFPGLSAVSGARLLGELGDDRNRFTDARGLKAYAGAAPVTRASGRKTVVTHRRIKNRRLESIGSSWTLASLRASPGARAHYDRRRSVGDWNRAAQRNLYNKFLGQLYTCLHTGQLYDEGRAFPSELLEPAA</sequence>
<dbReference type="InterPro" id="IPR047650">
    <property type="entry name" value="Transpos_IS110"/>
</dbReference>